<keyword evidence="3" id="KW-0378">Hydrolase</keyword>
<dbReference type="GO" id="GO:0005524">
    <property type="term" value="F:ATP binding"/>
    <property type="evidence" value="ECO:0007669"/>
    <property type="project" value="UniProtKB-KW"/>
</dbReference>
<feature type="non-terminal residue" evidence="8">
    <location>
        <position position="1"/>
    </location>
</feature>
<evidence type="ECO:0000256" key="1">
    <source>
        <dbReference type="ARBA" id="ARBA00010140"/>
    </source>
</evidence>
<organism evidence="8 9">
    <name type="scientific">Rhizophlyctis rosea</name>
    <dbReference type="NCBI Taxonomy" id="64517"/>
    <lineage>
        <taxon>Eukaryota</taxon>
        <taxon>Fungi</taxon>
        <taxon>Fungi incertae sedis</taxon>
        <taxon>Chytridiomycota</taxon>
        <taxon>Chytridiomycota incertae sedis</taxon>
        <taxon>Chytridiomycetes</taxon>
        <taxon>Rhizophlyctidales</taxon>
        <taxon>Rhizophlyctidaceae</taxon>
        <taxon>Rhizophlyctis</taxon>
    </lineage>
</organism>
<reference evidence="8" key="1">
    <citation type="submission" date="2020-05" db="EMBL/GenBank/DDBJ databases">
        <title>Phylogenomic resolution of chytrid fungi.</title>
        <authorList>
            <person name="Stajich J.E."/>
            <person name="Amses K."/>
            <person name="Simmons R."/>
            <person name="Seto K."/>
            <person name="Myers J."/>
            <person name="Bonds A."/>
            <person name="Quandt C.A."/>
            <person name="Barry K."/>
            <person name="Liu P."/>
            <person name="Grigoriev I."/>
            <person name="Longcore J.E."/>
            <person name="James T.Y."/>
        </authorList>
    </citation>
    <scope>NUCLEOTIDE SEQUENCE</scope>
    <source>
        <strain evidence="8">JEL0318</strain>
    </source>
</reference>
<evidence type="ECO:0000313" key="8">
    <source>
        <dbReference type="EMBL" id="KAJ3052914.1"/>
    </source>
</evidence>
<feature type="domain" description="Helicase C-terminal" evidence="7">
    <location>
        <begin position="15"/>
        <end position="216"/>
    </location>
</feature>
<sequence length="695" mass="78750">KGKGRKDKSTKGPTDLTKMIKMIYQKNYHPVIVFSFAKRDCEGNAMQLSKLDFNDDAEKEMVNSVFTNAIHSLNEDDRNLPQIQNLLPLLKRGIGVHHAGLLPILKEVIEILFQEGLIKVLFATETFSIGLNMPAKTVVFTAVRKWDGKEQRWLGGGEYIQMSGRAGRRGLDDRGIVILMIDEKMEPEVAKGMLKGVSDPLNSAFHLTYTMLLNLMRIEGVSAEFILKRSFHQFQSAGRVPQLTEEMRIYQQRKDQLEIPREQEISEYYSIRSQLESYKEEMKAVINHPEFIKPFLQIGRLVRVRMLPSLDSGSNTPIDFGYGVVVQYSQVVIKNKGKDISAGAEEPNLLVDVLLECAPGTEMNSKDPRPPAEGEQGDMVVVPCHLKVLEDWSSVRLKVGKDLKSREQREMVRRALREVGKRFGDGVPLLDPVEDMGVKGEKFETIIKRVSHLEKRLKQNPLTTDPALPELYDLYNTKLNLQQKIKQTKKEIQAAESVLQLDELKNRMRVLRRLGYTIPEGVIDMKGRVACEISAGDELVLTEMLTGNVFASMGVEQIVAVLSCFTFGEKGDEVQKLRDELAGPLRDLQAVARRIAQVSKDCKLPLDEEEYIQSFRHELMDVTYAWCKGAKFSDIVKMTDAFEGSIIRSMRRLEELLRQLVNAAKIMGNGELENKFAEGITKIKRDIVFAASLYL</sequence>
<dbReference type="Gene3D" id="1.10.3380.30">
    <property type="match status" value="1"/>
</dbReference>
<proteinExistence type="inferred from homology"/>
<keyword evidence="6" id="KW-0175">Coiled coil</keyword>
<keyword evidence="4 8" id="KW-0347">Helicase</keyword>
<dbReference type="Pfam" id="PF21408">
    <property type="entry name" value="MTR4-like_stalk"/>
    <property type="match status" value="1"/>
</dbReference>
<evidence type="ECO:0000259" key="7">
    <source>
        <dbReference type="PROSITE" id="PS51194"/>
    </source>
</evidence>
<dbReference type="Gene3D" id="1.20.1500.20">
    <property type="match status" value="1"/>
</dbReference>
<comment type="similarity">
    <text evidence="1">Belongs to the helicase family. SKI2 subfamily.</text>
</comment>
<name>A0AAD5SEC1_9FUNG</name>
<dbReference type="Gene3D" id="3.40.50.300">
    <property type="entry name" value="P-loop containing nucleotide triphosphate hydrolases"/>
    <property type="match status" value="1"/>
</dbReference>
<dbReference type="GO" id="GO:0000460">
    <property type="term" value="P:maturation of 5.8S rRNA"/>
    <property type="evidence" value="ECO:0007669"/>
    <property type="project" value="TreeGrafter"/>
</dbReference>
<dbReference type="InterPro" id="IPR025696">
    <property type="entry name" value="Beta-barrel_MTR4"/>
</dbReference>
<dbReference type="InterPro" id="IPR050699">
    <property type="entry name" value="RNA-DNA_Helicase"/>
</dbReference>
<dbReference type="GO" id="GO:0003724">
    <property type="term" value="F:RNA helicase activity"/>
    <property type="evidence" value="ECO:0007669"/>
    <property type="project" value="UniProtKB-ARBA"/>
</dbReference>
<dbReference type="InterPro" id="IPR012961">
    <property type="entry name" value="Ski2/MTR4_C"/>
</dbReference>
<feature type="coiled-coil region" evidence="6">
    <location>
        <begin position="478"/>
        <end position="514"/>
    </location>
</feature>
<dbReference type="Pfam" id="PF00271">
    <property type="entry name" value="Helicase_C"/>
    <property type="match status" value="1"/>
</dbReference>
<evidence type="ECO:0000256" key="5">
    <source>
        <dbReference type="ARBA" id="ARBA00022840"/>
    </source>
</evidence>
<dbReference type="GO" id="GO:0016787">
    <property type="term" value="F:hydrolase activity"/>
    <property type="evidence" value="ECO:0007669"/>
    <property type="project" value="UniProtKB-KW"/>
</dbReference>
<dbReference type="SUPFAM" id="SSF52540">
    <property type="entry name" value="P-loop containing nucleoside triphosphate hydrolases"/>
    <property type="match status" value="1"/>
</dbReference>
<dbReference type="InterPro" id="IPR048392">
    <property type="entry name" value="MTR4-like_stalk"/>
</dbReference>
<dbReference type="EMBL" id="JADGJD010000254">
    <property type="protein sequence ID" value="KAJ3052914.1"/>
    <property type="molecule type" value="Genomic_DNA"/>
</dbReference>
<dbReference type="AlphaFoldDB" id="A0AAD5SEC1"/>
<dbReference type="Pfam" id="PF08148">
    <property type="entry name" value="DSHCT"/>
    <property type="match status" value="1"/>
</dbReference>
<evidence type="ECO:0000256" key="4">
    <source>
        <dbReference type="ARBA" id="ARBA00022806"/>
    </source>
</evidence>
<dbReference type="Pfam" id="PF13234">
    <property type="entry name" value="MTR4_beta-barrel"/>
    <property type="match status" value="1"/>
</dbReference>
<protein>
    <submittedName>
        <fullName evidence="8">Exosome RNA helicase MTR4</fullName>
    </submittedName>
</protein>
<dbReference type="InterPro" id="IPR001650">
    <property type="entry name" value="Helicase_C-like"/>
</dbReference>
<dbReference type="GO" id="GO:0006401">
    <property type="term" value="P:RNA catabolic process"/>
    <property type="evidence" value="ECO:0007669"/>
    <property type="project" value="UniProtKB-ARBA"/>
</dbReference>
<gene>
    <name evidence="8" type="primary">SKIV2L2</name>
    <name evidence="8" type="ORF">HK097_005415</name>
</gene>
<dbReference type="Proteomes" id="UP001212841">
    <property type="component" value="Unassembled WGS sequence"/>
</dbReference>
<dbReference type="PROSITE" id="PS51194">
    <property type="entry name" value="HELICASE_CTER"/>
    <property type="match status" value="1"/>
</dbReference>
<dbReference type="InterPro" id="IPR027417">
    <property type="entry name" value="P-loop_NTPase"/>
</dbReference>
<dbReference type="PANTHER" id="PTHR12131:SF7">
    <property type="entry name" value="EXOSOME RNA HELICASE MTR4"/>
    <property type="match status" value="1"/>
</dbReference>
<accession>A0AAD5SEC1</accession>
<dbReference type="PANTHER" id="PTHR12131">
    <property type="entry name" value="ATP-DEPENDENT RNA AND DNA HELICASE"/>
    <property type="match status" value="1"/>
</dbReference>
<dbReference type="SMART" id="SM01142">
    <property type="entry name" value="DSHCT"/>
    <property type="match status" value="1"/>
</dbReference>
<keyword evidence="5" id="KW-0067">ATP-binding</keyword>
<dbReference type="FunFam" id="1.10.3380.30:FF:000002">
    <property type="entry name" value="superkiller viralicidic activity 2-like 2"/>
    <property type="match status" value="1"/>
</dbReference>
<dbReference type="GO" id="GO:0005634">
    <property type="term" value="C:nucleus"/>
    <property type="evidence" value="ECO:0007669"/>
    <property type="project" value="TreeGrafter"/>
</dbReference>
<evidence type="ECO:0000256" key="2">
    <source>
        <dbReference type="ARBA" id="ARBA00022741"/>
    </source>
</evidence>
<dbReference type="CDD" id="cd18795">
    <property type="entry name" value="SF2_C_Ski2"/>
    <property type="match status" value="1"/>
</dbReference>
<dbReference type="FunFam" id="3.40.50.300:FF:000141">
    <property type="entry name" value="ATP-dependent RNA helicase DOB1"/>
    <property type="match status" value="1"/>
</dbReference>
<comment type="caution">
    <text evidence="8">The sequence shown here is derived from an EMBL/GenBank/DDBJ whole genome shotgun (WGS) entry which is preliminary data.</text>
</comment>
<evidence type="ECO:0000313" key="9">
    <source>
        <dbReference type="Proteomes" id="UP001212841"/>
    </source>
</evidence>
<dbReference type="SMART" id="SM00490">
    <property type="entry name" value="HELICc"/>
    <property type="match status" value="1"/>
</dbReference>
<evidence type="ECO:0000256" key="6">
    <source>
        <dbReference type="SAM" id="Coils"/>
    </source>
</evidence>
<dbReference type="Gene3D" id="2.40.30.300">
    <property type="match status" value="1"/>
</dbReference>
<dbReference type="FunFam" id="2.40.30.300:FF:000001">
    <property type="entry name" value="Mtr4 exosome RNA helicase"/>
    <property type="match status" value="1"/>
</dbReference>
<evidence type="ECO:0000256" key="3">
    <source>
        <dbReference type="ARBA" id="ARBA00022801"/>
    </source>
</evidence>
<keyword evidence="9" id="KW-1185">Reference proteome</keyword>
<keyword evidence="2" id="KW-0547">Nucleotide-binding</keyword>